<evidence type="ECO:0000313" key="3">
    <source>
        <dbReference type="Proteomes" id="UP000499080"/>
    </source>
</evidence>
<dbReference type="InterPro" id="IPR011333">
    <property type="entry name" value="SKP1/BTB/POZ_sf"/>
</dbReference>
<dbReference type="PANTHER" id="PTHR24413">
    <property type="entry name" value="SPECKLE-TYPE POZ PROTEIN"/>
    <property type="match status" value="1"/>
</dbReference>
<dbReference type="Gene3D" id="3.30.710.10">
    <property type="entry name" value="Potassium Channel Kv1.1, Chain A"/>
    <property type="match status" value="1"/>
</dbReference>
<comment type="caution">
    <text evidence="2">The sequence shown here is derived from an EMBL/GenBank/DDBJ whole genome shotgun (WGS) entry which is preliminary data.</text>
</comment>
<dbReference type="Gene3D" id="1.25.40.420">
    <property type="match status" value="1"/>
</dbReference>
<dbReference type="EMBL" id="BGPR01005153">
    <property type="protein sequence ID" value="GBN07362.1"/>
    <property type="molecule type" value="Genomic_DNA"/>
</dbReference>
<keyword evidence="3" id="KW-1185">Reference proteome</keyword>
<evidence type="ECO:0000259" key="1">
    <source>
        <dbReference type="PROSITE" id="PS50097"/>
    </source>
</evidence>
<dbReference type="SUPFAM" id="SSF54695">
    <property type="entry name" value="POZ domain"/>
    <property type="match status" value="1"/>
</dbReference>
<gene>
    <name evidence="2" type="primary">Tdpoz4_31</name>
    <name evidence="2" type="ORF">AVEN_182098_1</name>
</gene>
<dbReference type="OrthoDB" id="6428434at2759"/>
<dbReference type="PROSITE" id="PS50097">
    <property type="entry name" value="BTB"/>
    <property type="match status" value="1"/>
</dbReference>
<feature type="domain" description="BTB" evidence="1">
    <location>
        <begin position="286"/>
        <end position="353"/>
    </location>
</feature>
<organism evidence="2 3">
    <name type="scientific">Araneus ventricosus</name>
    <name type="common">Orbweaver spider</name>
    <name type="synonym">Epeira ventricosa</name>
    <dbReference type="NCBI Taxonomy" id="182803"/>
    <lineage>
        <taxon>Eukaryota</taxon>
        <taxon>Metazoa</taxon>
        <taxon>Ecdysozoa</taxon>
        <taxon>Arthropoda</taxon>
        <taxon>Chelicerata</taxon>
        <taxon>Arachnida</taxon>
        <taxon>Araneae</taxon>
        <taxon>Araneomorphae</taxon>
        <taxon>Entelegynae</taxon>
        <taxon>Araneoidea</taxon>
        <taxon>Araneidae</taxon>
        <taxon>Araneus</taxon>
    </lineage>
</organism>
<dbReference type="SMART" id="SM00225">
    <property type="entry name" value="BTB"/>
    <property type="match status" value="1"/>
</dbReference>
<dbReference type="CDD" id="cd18186">
    <property type="entry name" value="BTB_POZ_ZBTB_KLHL-like"/>
    <property type="match status" value="1"/>
</dbReference>
<dbReference type="Proteomes" id="UP000499080">
    <property type="component" value="Unassembled WGS sequence"/>
</dbReference>
<reference evidence="2 3" key="1">
    <citation type="journal article" date="2019" name="Sci. Rep.">
        <title>Orb-weaving spider Araneus ventricosus genome elucidates the spidroin gene catalogue.</title>
        <authorList>
            <person name="Kono N."/>
            <person name="Nakamura H."/>
            <person name="Ohtoshi R."/>
            <person name="Moran D.A.P."/>
            <person name="Shinohara A."/>
            <person name="Yoshida Y."/>
            <person name="Fujiwara M."/>
            <person name="Mori M."/>
            <person name="Tomita M."/>
            <person name="Arakawa K."/>
        </authorList>
    </citation>
    <scope>NUCLEOTIDE SEQUENCE [LARGE SCALE GENOMIC DNA]</scope>
</reference>
<proteinExistence type="predicted"/>
<evidence type="ECO:0000313" key="2">
    <source>
        <dbReference type="EMBL" id="GBN07362.1"/>
    </source>
</evidence>
<dbReference type="Pfam" id="PF00651">
    <property type="entry name" value="BTB"/>
    <property type="match status" value="1"/>
</dbReference>
<name>A0A4Y2KYI0_ARAVE</name>
<protein>
    <submittedName>
        <fullName evidence="2">TD and POZ domain-containing protein 4</fullName>
    </submittedName>
</protein>
<dbReference type="InterPro" id="IPR000210">
    <property type="entry name" value="BTB/POZ_dom"/>
</dbReference>
<accession>A0A4Y2KYI0</accession>
<sequence length="458" mass="53116">MSKWHLEIKSGISGSVVLGIVREIKDEKTEDIELFIEFALLNINGLPLVKRQFTGQLKENELLYGGEIFQDILALFRRRAEFMPNDALKVRCQMRTLKTPMLESSLSFACSLIRPDRRIFVWNIREFSTLQREQRKKFFLNSTTANHVSLNFFISENEYINIYMINETKENIFRIKISLLDCVGKTVICKEEVAPGRKESMFRNFFDRQRLINEKLSLLPNDVLSLKIELEMNAKVLYNQTENQNTKNFRMISTDKDVVLGYEQDDAVSSNFTEAMERLLEDGIHSDVNLQTDNQSFPAHKSILSARSVVFRAMFNGDMMEKTSKCVPIQDISGNTMRKLLSYIYTDKVGKLEGQGAVDLYKAADKYELMELKKRCATFINSALSKTNVCYILTVSDMHYDQDLKQEVQNFIISQGAEFLTSDEWRGFKKEHPLLALETVERMVCEKKRRSGKFIKLF</sequence>
<dbReference type="AlphaFoldDB" id="A0A4Y2KYI0"/>